<evidence type="ECO:0000313" key="2">
    <source>
        <dbReference type="EMBL" id="KAE9447022.1"/>
    </source>
</evidence>
<evidence type="ECO:0000256" key="1">
    <source>
        <dbReference type="SAM" id="MobiDB-lite"/>
    </source>
</evidence>
<dbReference type="AlphaFoldDB" id="A0A6A4KPG5"/>
<accession>A0A6A4KPG5</accession>
<dbReference type="EMBL" id="QEFC01003712">
    <property type="protein sequence ID" value="KAE9447022.1"/>
    <property type="molecule type" value="Genomic_DNA"/>
</dbReference>
<organism evidence="2 3">
    <name type="scientific">Rhododendron williamsianum</name>
    <dbReference type="NCBI Taxonomy" id="262921"/>
    <lineage>
        <taxon>Eukaryota</taxon>
        <taxon>Viridiplantae</taxon>
        <taxon>Streptophyta</taxon>
        <taxon>Embryophyta</taxon>
        <taxon>Tracheophyta</taxon>
        <taxon>Spermatophyta</taxon>
        <taxon>Magnoliopsida</taxon>
        <taxon>eudicotyledons</taxon>
        <taxon>Gunneridae</taxon>
        <taxon>Pentapetalae</taxon>
        <taxon>asterids</taxon>
        <taxon>Ericales</taxon>
        <taxon>Ericaceae</taxon>
        <taxon>Ericoideae</taxon>
        <taxon>Rhodoreae</taxon>
        <taxon>Rhododendron</taxon>
    </lineage>
</organism>
<reference evidence="2 3" key="1">
    <citation type="journal article" date="2019" name="Genome Biol. Evol.">
        <title>The Rhododendron genome and chromosomal organization provide insight into shared whole-genome duplications across the heath family (Ericaceae).</title>
        <authorList>
            <person name="Soza V.L."/>
            <person name="Lindsley D."/>
            <person name="Waalkes A."/>
            <person name="Ramage E."/>
            <person name="Patwardhan R.P."/>
            <person name="Burton J.N."/>
            <person name="Adey A."/>
            <person name="Kumar A."/>
            <person name="Qiu R."/>
            <person name="Shendure J."/>
            <person name="Hall B."/>
        </authorList>
    </citation>
    <scope>NUCLEOTIDE SEQUENCE [LARGE SCALE GENOMIC DNA]</scope>
    <source>
        <strain evidence="2">RSF 1966-606</strain>
    </source>
</reference>
<dbReference type="Proteomes" id="UP000428333">
    <property type="component" value="Linkage Group LG13"/>
</dbReference>
<feature type="region of interest" description="Disordered" evidence="1">
    <location>
        <begin position="85"/>
        <end position="106"/>
    </location>
</feature>
<proteinExistence type="predicted"/>
<dbReference type="OrthoDB" id="1898716at2759"/>
<feature type="non-terminal residue" evidence="2">
    <location>
        <position position="1"/>
    </location>
</feature>
<gene>
    <name evidence="2" type="ORF">C3L33_21085</name>
</gene>
<keyword evidence="3" id="KW-1185">Reference proteome</keyword>
<sequence>MKKEQILSDEIKDINRKESTIHQENIELHKKVSQMCQENKELRKKPILSRNLTSQVYGAEGIDQANRSSQVSHGLLGYEFQAPTNLQLSQPQSQEKATPEQAVTLG</sequence>
<feature type="compositionally biased region" description="Polar residues" evidence="1">
    <location>
        <begin position="85"/>
        <end position="96"/>
    </location>
</feature>
<name>A0A6A4KPG5_9ERIC</name>
<comment type="caution">
    <text evidence="2">The sequence shown here is derived from an EMBL/GenBank/DDBJ whole genome shotgun (WGS) entry which is preliminary data.</text>
</comment>
<evidence type="ECO:0008006" key="4">
    <source>
        <dbReference type="Google" id="ProtNLM"/>
    </source>
</evidence>
<evidence type="ECO:0000313" key="3">
    <source>
        <dbReference type="Proteomes" id="UP000428333"/>
    </source>
</evidence>
<protein>
    <recommendedName>
        <fullName evidence="4">K-box domain-containing protein</fullName>
    </recommendedName>
</protein>